<reference evidence="11 12" key="1">
    <citation type="journal article" date="2017" name="Mol. Biol. Evol.">
        <title>The 4-celled Tetrabaena socialis nuclear genome reveals the essential components for genetic control of cell number at the origin of multicellularity in the volvocine lineage.</title>
        <authorList>
            <person name="Featherston J."/>
            <person name="Arakaki Y."/>
            <person name="Hanschen E.R."/>
            <person name="Ferris P.J."/>
            <person name="Michod R.E."/>
            <person name="Olson B.J.S.C."/>
            <person name="Nozaki H."/>
            <person name="Durand P.M."/>
        </authorList>
    </citation>
    <scope>NUCLEOTIDE SEQUENCE [LARGE SCALE GENOMIC DNA]</scope>
    <source>
        <strain evidence="11 12">NIES-571</strain>
    </source>
</reference>
<accession>A0A2J8AJV9</accession>
<keyword evidence="12" id="KW-1185">Reference proteome</keyword>
<feature type="transmembrane region" description="Helical" evidence="9">
    <location>
        <begin position="89"/>
        <end position="110"/>
    </location>
</feature>
<feature type="transmembrane region" description="Helical" evidence="9">
    <location>
        <begin position="66"/>
        <end position="83"/>
    </location>
</feature>
<name>A0A2J8AJV9_9CHLO</name>
<comment type="similarity">
    <text evidence="2 9">Belongs to the SPCS2 family.</text>
</comment>
<dbReference type="Proteomes" id="UP000236333">
    <property type="component" value="Unassembled WGS sequence"/>
</dbReference>
<evidence type="ECO:0000256" key="6">
    <source>
        <dbReference type="ARBA" id="ARBA00022989"/>
    </source>
</evidence>
<feature type="region of interest" description="Disordered" evidence="10">
    <location>
        <begin position="1"/>
        <end position="23"/>
    </location>
</feature>
<evidence type="ECO:0000256" key="8">
    <source>
        <dbReference type="ARBA" id="ARBA00045608"/>
    </source>
</evidence>
<keyword evidence="7 9" id="KW-0472">Membrane</keyword>
<evidence type="ECO:0000256" key="3">
    <source>
        <dbReference type="ARBA" id="ARBA00017057"/>
    </source>
</evidence>
<evidence type="ECO:0000313" key="12">
    <source>
        <dbReference type="Proteomes" id="UP000236333"/>
    </source>
</evidence>
<dbReference type="AlphaFoldDB" id="A0A2J8AJV9"/>
<dbReference type="GO" id="GO:0006465">
    <property type="term" value="P:signal peptide processing"/>
    <property type="evidence" value="ECO:0007669"/>
    <property type="project" value="UniProtKB-UniRule"/>
</dbReference>
<gene>
    <name evidence="11" type="ORF">TSOC_000239</name>
</gene>
<sequence length="156" mass="17011">MGRAKVPKVKGTASAAAPEEKEDREPVRVKNLYEAGALKGALDDVAREVVLDAGYEEDVFITNTKIILGVAAISAALYAQFGPGKFPSTWWTVFGCVVAYLILTLAMNLFTSKMEGDAFLVTRPFRGCKGLRVCSRLPRYSDQYSLALVDRSDPSL</sequence>
<protein>
    <recommendedName>
        <fullName evidence="3 9">Signal peptidase complex subunit 2</fullName>
    </recommendedName>
</protein>
<organism evidence="11 12">
    <name type="scientific">Tetrabaena socialis</name>
    <dbReference type="NCBI Taxonomy" id="47790"/>
    <lineage>
        <taxon>Eukaryota</taxon>
        <taxon>Viridiplantae</taxon>
        <taxon>Chlorophyta</taxon>
        <taxon>core chlorophytes</taxon>
        <taxon>Chlorophyceae</taxon>
        <taxon>CS clade</taxon>
        <taxon>Chlamydomonadales</taxon>
        <taxon>Tetrabaenaceae</taxon>
        <taxon>Tetrabaena</taxon>
    </lineage>
</organism>
<dbReference type="PANTHER" id="PTHR13085:SF0">
    <property type="entry name" value="SIGNAL PEPTIDASE COMPLEX SUBUNIT 2"/>
    <property type="match status" value="1"/>
</dbReference>
<dbReference type="EMBL" id="PGGS01000004">
    <property type="protein sequence ID" value="PNH12812.1"/>
    <property type="molecule type" value="Genomic_DNA"/>
</dbReference>
<proteinExistence type="inferred from homology"/>
<dbReference type="OrthoDB" id="29558at2759"/>
<dbReference type="Pfam" id="PF06703">
    <property type="entry name" value="SPC25"/>
    <property type="match status" value="1"/>
</dbReference>
<evidence type="ECO:0000313" key="11">
    <source>
        <dbReference type="EMBL" id="PNH12812.1"/>
    </source>
</evidence>
<evidence type="ECO:0000256" key="2">
    <source>
        <dbReference type="ARBA" id="ARBA00007324"/>
    </source>
</evidence>
<evidence type="ECO:0000256" key="9">
    <source>
        <dbReference type="RuleBase" id="RU368033"/>
    </source>
</evidence>
<evidence type="ECO:0000256" key="7">
    <source>
        <dbReference type="ARBA" id="ARBA00023136"/>
    </source>
</evidence>
<dbReference type="InterPro" id="IPR009582">
    <property type="entry name" value="Spc2/SPCS2"/>
</dbReference>
<comment type="caution">
    <text evidence="11">The sequence shown here is derived from an EMBL/GenBank/DDBJ whole genome shotgun (WGS) entry which is preliminary data.</text>
</comment>
<keyword evidence="6 9" id="KW-1133">Transmembrane helix</keyword>
<keyword evidence="5 9" id="KW-0256">Endoplasmic reticulum</keyword>
<evidence type="ECO:0000256" key="10">
    <source>
        <dbReference type="SAM" id="MobiDB-lite"/>
    </source>
</evidence>
<dbReference type="GO" id="GO:0008233">
    <property type="term" value="F:peptidase activity"/>
    <property type="evidence" value="ECO:0007669"/>
    <property type="project" value="UniProtKB-UniRule"/>
</dbReference>
<dbReference type="GO" id="GO:0005787">
    <property type="term" value="C:signal peptidase complex"/>
    <property type="evidence" value="ECO:0007669"/>
    <property type="project" value="UniProtKB-UniRule"/>
</dbReference>
<dbReference type="PANTHER" id="PTHR13085">
    <property type="entry name" value="MICROSOMAL SIGNAL PEPTIDASE 25 KDA SUBUNIT"/>
    <property type="match status" value="1"/>
</dbReference>
<comment type="function">
    <text evidence="8 9">Component of the signal peptidase complex (SPC) which catalyzes the cleavage of N-terminal signal sequences from nascent proteins as they are translocated into the lumen of the endoplasmic reticulum. Enhances the enzymatic activity of SPC and facilitates the interactions between different components of the translocation site.</text>
</comment>
<evidence type="ECO:0000256" key="4">
    <source>
        <dbReference type="ARBA" id="ARBA00022692"/>
    </source>
</evidence>
<comment type="subcellular location">
    <subcellularLocation>
        <location evidence="1 9">Endoplasmic reticulum membrane</location>
        <topology evidence="1 9">Multi-pass membrane protein</topology>
    </subcellularLocation>
</comment>
<evidence type="ECO:0000256" key="5">
    <source>
        <dbReference type="ARBA" id="ARBA00022824"/>
    </source>
</evidence>
<keyword evidence="4 9" id="KW-0812">Transmembrane</keyword>
<evidence type="ECO:0000256" key="1">
    <source>
        <dbReference type="ARBA" id="ARBA00004477"/>
    </source>
</evidence>
<dbReference type="GO" id="GO:0045047">
    <property type="term" value="P:protein targeting to ER"/>
    <property type="evidence" value="ECO:0007669"/>
    <property type="project" value="TreeGrafter"/>
</dbReference>